<dbReference type="RefSeq" id="WP_128745129.1">
    <property type="nucleotide sequence ID" value="NZ_CP035281.1"/>
</dbReference>
<sequence length="108" mass="12662">MNINWFKNPDNVSCVDVDVFSDVVSGKTTIENLREKLEEFKQNPIKEGKVIRDKENEYIKLMIPNLTFGQAIENGEKVWACLGEPYGSFCLFWPKERVLCNFNHWFRA</sequence>
<dbReference type="Proteomes" id="UP000287601">
    <property type="component" value="Chromosome"/>
</dbReference>
<proteinExistence type="predicted"/>
<keyword evidence="2" id="KW-1185">Reference proteome</keyword>
<protein>
    <submittedName>
        <fullName evidence="1">Uncharacterized protein</fullName>
    </submittedName>
</protein>
<dbReference type="EMBL" id="CP035281">
    <property type="protein sequence ID" value="QAT42479.1"/>
    <property type="molecule type" value="Genomic_DNA"/>
</dbReference>
<name>A0A410PU79_9FIRM</name>
<organism evidence="1 2">
    <name type="scientific">Aminipila luticellarii</name>
    <dbReference type="NCBI Taxonomy" id="2507160"/>
    <lineage>
        <taxon>Bacteria</taxon>
        <taxon>Bacillati</taxon>
        <taxon>Bacillota</taxon>
        <taxon>Clostridia</taxon>
        <taxon>Peptostreptococcales</taxon>
        <taxon>Anaerovoracaceae</taxon>
        <taxon>Aminipila</taxon>
    </lineage>
</organism>
<accession>A0A410PU79</accession>
<dbReference type="KEGG" id="amij:EQM06_04110"/>
<dbReference type="OrthoDB" id="2085720at2"/>
<evidence type="ECO:0000313" key="1">
    <source>
        <dbReference type="EMBL" id="QAT42479.1"/>
    </source>
</evidence>
<evidence type="ECO:0000313" key="2">
    <source>
        <dbReference type="Proteomes" id="UP000287601"/>
    </source>
</evidence>
<reference evidence="1 2" key="1">
    <citation type="submission" date="2019-01" db="EMBL/GenBank/DDBJ databases">
        <title>Draft genomes of a novel of Aminipila strains.</title>
        <authorList>
            <person name="Ma S."/>
        </authorList>
    </citation>
    <scope>NUCLEOTIDE SEQUENCE [LARGE SCALE GENOMIC DNA]</scope>
    <source>
        <strain evidence="2">JN-39</strain>
    </source>
</reference>
<gene>
    <name evidence="1" type="ORF">EQM06_04110</name>
</gene>
<dbReference type="AlphaFoldDB" id="A0A410PU79"/>